<accession>A0A8J4R5Z2</accession>
<evidence type="ECO:0000313" key="1">
    <source>
        <dbReference type="EMBL" id="KAF3965737.1"/>
    </source>
</evidence>
<dbReference type="Proteomes" id="UP000737018">
    <property type="component" value="Unassembled WGS sequence"/>
</dbReference>
<dbReference type="AlphaFoldDB" id="A0A8J4R5Z2"/>
<protein>
    <submittedName>
        <fullName evidence="1">Uncharacterized protein</fullName>
    </submittedName>
</protein>
<proteinExistence type="predicted"/>
<gene>
    <name evidence="1" type="ORF">CMV_010112</name>
</gene>
<comment type="caution">
    <text evidence="1">The sequence shown here is derived from an EMBL/GenBank/DDBJ whole genome shotgun (WGS) entry which is preliminary data.</text>
</comment>
<sequence length="81" mass="9280">MKKLSFVHQLTNILLAPASTKFLHISKTSLCVKSPKFSALLSPNFLKFMKHALDLRKKVGDLRGLRWKPLQFIPEIHLQPS</sequence>
<dbReference type="EMBL" id="JRKL02001147">
    <property type="protein sequence ID" value="KAF3965737.1"/>
    <property type="molecule type" value="Genomic_DNA"/>
</dbReference>
<keyword evidence="2" id="KW-1185">Reference proteome</keyword>
<reference evidence="1" key="1">
    <citation type="submission" date="2020-03" db="EMBL/GenBank/DDBJ databases">
        <title>Castanea mollissima Vanexum genome sequencing.</title>
        <authorList>
            <person name="Staton M."/>
        </authorList>
    </citation>
    <scope>NUCLEOTIDE SEQUENCE</scope>
    <source>
        <tissue evidence="1">Leaf</tissue>
    </source>
</reference>
<name>A0A8J4R5Z2_9ROSI</name>
<evidence type="ECO:0000313" key="2">
    <source>
        <dbReference type="Proteomes" id="UP000737018"/>
    </source>
</evidence>
<organism evidence="1 2">
    <name type="scientific">Castanea mollissima</name>
    <name type="common">Chinese chestnut</name>
    <dbReference type="NCBI Taxonomy" id="60419"/>
    <lineage>
        <taxon>Eukaryota</taxon>
        <taxon>Viridiplantae</taxon>
        <taxon>Streptophyta</taxon>
        <taxon>Embryophyta</taxon>
        <taxon>Tracheophyta</taxon>
        <taxon>Spermatophyta</taxon>
        <taxon>Magnoliopsida</taxon>
        <taxon>eudicotyledons</taxon>
        <taxon>Gunneridae</taxon>
        <taxon>Pentapetalae</taxon>
        <taxon>rosids</taxon>
        <taxon>fabids</taxon>
        <taxon>Fagales</taxon>
        <taxon>Fagaceae</taxon>
        <taxon>Castanea</taxon>
    </lineage>
</organism>